<dbReference type="Proteomes" id="UP000219636">
    <property type="component" value="Unassembled WGS sequence"/>
</dbReference>
<evidence type="ECO:0000313" key="1">
    <source>
        <dbReference type="EMBL" id="SOC15338.1"/>
    </source>
</evidence>
<dbReference type="EMBL" id="OBMQ01000008">
    <property type="protein sequence ID" value="SOC15338.1"/>
    <property type="molecule type" value="Genomic_DNA"/>
</dbReference>
<dbReference type="AlphaFoldDB" id="A0A285T2R4"/>
<organism evidence="1 2">
    <name type="scientific">Ureibacillus xyleni</name>
    <dbReference type="NCBI Taxonomy" id="614648"/>
    <lineage>
        <taxon>Bacteria</taxon>
        <taxon>Bacillati</taxon>
        <taxon>Bacillota</taxon>
        <taxon>Bacilli</taxon>
        <taxon>Bacillales</taxon>
        <taxon>Caryophanaceae</taxon>
        <taxon>Ureibacillus</taxon>
    </lineage>
</organism>
<gene>
    <name evidence="1" type="ORF">SAMN05880501_10874</name>
</gene>
<name>A0A285T2R4_9BACL</name>
<protein>
    <submittedName>
        <fullName evidence="1">Uncharacterized protein</fullName>
    </submittedName>
</protein>
<reference evidence="2" key="1">
    <citation type="submission" date="2017-08" db="EMBL/GenBank/DDBJ databases">
        <authorList>
            <person name="Varghese N."/>
            <person name="Submissions S."/>
        </authorList>
    </citation>
    <scope>NUCLEOTIDE SEQUENCE [LARGE SCALE GENOMIC DNA]</scope>
    <source>
        <strain evidence="2">JC22</strain>
    </source>
</reference>
<accession>A0A285T2R4</accession>
<sequence>MPRDNYYCILDSPLFKLTEDELYERSLWYVEQQEEGNEYEGLGITK</sequence>
<keyword evidence="2" id="KW-1185">Reference proteome</keyword>
<proteinExistence type="predicted"/>
<evidence type="ECO:0000313" key="2">
    <source>
        <dbReference type="Proteomes" id="UP000219636"/>
    </source>
</evidence>